<feature type="domain" description="HTH marR-type" evidence="2">
    <location>
        <begin position="13"/>
        <end position="56"/>
    </location>
</feature>
<keyword evidence="3" id="KW-0808">Transferase</keyword>
<dbReference type="InterPro" id="IPR036390">
    <property type="entry name" value="WH_DNA-bd_sf"/>
</dbReference>
<dbReference type="AlphaFoldDB" id="A0A919NX22"/>
<dbReference type="SUPFAM" id="SSF46785">
    <property type="entry name" value="Winged helix' DNA-binding domain"/>
    <property type="match status" value="1"/>
</dbReference>
<protein>
    <submittedName>
        <fullName evidence="3">Sugar kinase</fullName>
    </submittedName>
</protein>
<dbReference type="Pfam" id="PF12802">
    <property type="entry name" value="MarR_2"/>
    <property type="match status" value="1"/>
</dbReference>
<comment type="similarity">
    <text evidence="1">Belongs to the ROK (NagC/XylR) family.</text>
</comment>
<accession>A0A919NX22</accession>
<dbReference type="GO" id="GO:0016301">
    <property type="term" value="F:kinase activity"/>
    <property type="evidence" value="ECO:0007669"/>
    <property type="project" value="UniProtKB-KW"/>
</dbReference>
<comment type="caution">
    <text evidence="3">The sequence shown here is derived from an EMBL/GenBank/DDBJ whole genome shotgun (WGS) entry which is preliminary data.</text>
</comment>
<dbReference type="Gene3D" id="3.30.420.40">
    <property type="match status" value="3"/>
</dbReference>
<name>A0A919NX22_9ACTN</name>
<dbReference type="SUPFAM" id="SSF53067">
    <property type="entry name" value="Actin-like ATPase domain"/>
    <property type="match status" value="1"/>
</dbReference>
<dbReference type="InterPro" id="IPR000835">
    <property type="entry name" value="HTH_MarR-typ"/>
</dbReference>
<keyword evidence="4" id="KW-1185">Reference proteome</keyword>
<evidence type="ECO:0000259" key="2">
    <source>
        <dbReference type="Pfam" id="PF12802"/>
    </source>
</evidence>
<dbReference type="InterPro" id="IPR043129">
    <property type="entry name" value="ATPase_NBD"/>
</dbReference>
<dbReference type="RefSeq" id="WP_203814122.1">
    <property type="nucleotide sequence ID" value="NZ_BOMY01000060.1"/>
</dbReference>
<evidence type="ECO:0000313" key="3">
    <source>
        <dbReference type="EMBL" id="GIF26318.1"/>
    </source>
</evidence>
<evidence type="ECO:0000313" key="4">
    <source>
        <dbReference type="Proteomes" id="UP000623608"/>
    </source>
</evidence>
<dbReference type="PANTHER" id="PTHR18964">
    <property type="entry name" value="ROK (REPRESSOR, ORF, KINASE) FAMILY"/>
    <property type="match status" value="1"/>
</dbReference>
<dbReference type="InterPro" id="IPR000600">
    <property type="entry name" value="ROK"/>
</dbReference>
<organism evidence="3 4">
    <name type="scientific">Paractinoplanes tereljensis</name>
    <dbReference type="NCBI Taxonomy" id="571912"/>
    <lineage>
        <taxon>Bacteria</taxon>
        <taxon>Bacillati</taxon>
        <taxon>Actinomycetota</taxon>
        <taxon>Actinomycetes</taxon>
        <taxon>Micromonosporales</taxon>
        <taxon>Micromonosporaceae</taxon>
        <taxon>Paractinoplanes</taxon>
    </lineage>
</organism>
<dbReference type="Pfam" id="PF00480">
    <property type="entry name" value="ROK"/>
    <property type="match status" value="1"/>
</dbReference>
<sequence length="338" mass="34632">MSPIGTRAHNLALALRHVAENPGAISRAGISDRTGLNRSTTSSLVDELIGGGLVREAGATTRSGVGRRGTALALRTDGPAGLGFDVAAEHAAACVVDLTGRVRFCRTAAGGRRAVGRLARSAVAAIGDAGLTLCGTEVAAGVADGLAGLRLPDAGRPVVLDSEANFAALAEDELLRAGESYLYVSGGHDIGAGLVVDGRLYRGRHGGGGDIGHVRVDPDGPACRCGRRGCLEQYAGPLALRSGPLDRAGTALGGVLAGYLNLLDLDRIVLGGIYRDLTPWLAPEIDRAIGAQFRGTRRARPEISAATYGAEAPALGAARAAVREVLADPLRWLTRFAG</sequence>
<proteinExistence type="inferred from homology"/>
<dbReference type="Proteomes" id="UP000623608">
    <property type="component" value="Unassembled WGS sequence"/>
</dbReference>
<dbReference type="InterPro" id="IPR036388">
    <property type="entry name" value="WH-like_DNA-bd_sf"/>
</dbReference>
<dbReference type="PANTHER" id="PTHR18964:SF173">
    <property type="entry name" value="GLUCOKINASE"/>
    <property type="match status" value="1"/>
</dbReference>
<reference evidence="3" key="1">
    <citation type="submission" date="2021-01" db="EMBL/GenBank/DDBJ databases">
        <title>Whole genome shotgun sequence of Actinoplanes tereljensis NBRC 105297.</title>
        <authorList>
            <person name="Komaki H."/>
            <person name="Tamura T."/>
        </authorList>
    </citation>
    <scope>NUCLEOTIDE SEQUENCE</scope>
    <source>
        <strain evidence="3">NBRC 105297</strain>
    </source>
</reference>
<gene>
    <name evidence="3" type="ORF">Ate02nite_90480</name>
</gene>
<keyword evidence="3" id="KW-0418">Kinase</keyword>
<evidence type="ECO:0000256" key="1">
    <source>
        <dbReference type="ARBA" id="ARBA00006479"/>
    </source>
</evidence>
<dbReference type="EMBL" id="BOMY01000060">
    <property type="protein sequence ID" value="GIF26318.1"/>
    <property type="molecule type" value="Genomic_DNA"/>
</dbReference>
<dbReference type="Gene3D" id="1.10.10.10">
    <property type="entry name" value="Winged helix-like DNA-binding domain superfamily/Winged helix DNA-binding domain"/>
    <property type="match status" value="1"/>
</dbReference>
<dbReference type="GO" id="GO:0003700">
    <property type="term" value="F:DNA-binding transcription factor activity"/>
    <property type="evidence" value="ECO:0007669"/>
    <property type="project" value="InterPro"/>
</dbReference>